<evidence type="ECO:0008006" key="4">
    <source>
        <dbReference type="Google" id="ProtNLM"/>
    </source>
</evidence>
<keyword evidence="1" id="KW-1133">Transmembrane helix</keyword>
<feature type="transmembrane region" description="Helical" evidence="1">
    <location>
        <begin position="100"/>
        <end position="124"/>
    </location>
</feature>
<sequence>MRKKRRSIFWEYFFLFLFGGTAYCLLELGWRHWTHWSMFLAGGLLFCIIGLENQKIRWEWSLLSQALVAGLTITGLEFLFGCIFNLWLRLQVWDYSKQPYNLLGQICLIWALAWCVVGWAAVILDDFLRWKLFGDEKPHYRFL</sequence>
<reference evidence="2" key="1">
    <citation type="submission" date="2023-09" db="EMBL/GenBank/DDBJ databases">
        <authorList>
            <person name="Zeng C."/>
        </authorList>
    </citation>
    <scope>NUCLEOTIDE SEQUENCE</scope>
    <source>
        <strain evidence="2">ZCY20-5</strain>
    </source>
</reference>
<dbReference type="Pfam" id="PF06541">
    <property type="entry name" value="ABC_trans_CmpB"/>
    <property type="match status" value="1"/>
</dbReference>
<accession>A0AA97DD03</accession>
<dbReference type="AlphaFoldDB" id="A0AA97DD03"/>
<evidence type="ECO:0000313" key="3">
    <source>
        <dbReference type="Proteomes" id="UP001300604"/>
    </source>
</evidence>
<organism evidence="2 3">
    <name type="scientific">Caproicibacterium argilliputei</name>
    <dbReference type="NCBI Taxonomy" id="3030016"/>
    <lineage>
        <taxon>Bacteria</taxon>
        <taxon>Bacillati</taxon>
        <taxon>Bacillota</taxon>
        <taxon>Clostridia</taxon>
        <taxon>Eubacteriales</taxon>
        <taxon>Oscillospiraceae</taxon>
        <taxon>Caproicibacterium</taxon>
    </lineage>
</organism>
<keyword evidence="1" id="KW-0472">Membrane</keyword>
<feature type="transmembrane region" description="Helical" evidence="1">
    <location>
        <begin position="12"/>
        <end position="30"/>
    </location>
</feature>
<dbReference type="InterPro" id="IPR010540">
    <property type="entry name" value="CmpB_TMEM229"/>
</dbReference>
<gene>
    <name evidence="2" type="ORF">PXC00_05085</name>
</gene>
<feature type="transmembrane region" description="Helical" evidence="1">
    <location>
        <begin position="66"/>
        <end position="88"/>
    </location>
</feature>
<dbReference type="EMBL" id="CP135996">
    <property type="protein sequence ID" value="WOC33248.1"/>
    <property type="molecule type" value="Genomic_DNA"/>
</dbReference>
<evidence type="ECO:0000313" key="2">
    <source>
        <dbReference type="EMBL" id="WOC33248.1"/>
    </source>
</evidence>
<reference evidence="2" key="2">
    <citation type="submission" date="2024-06" db="EMBL/GenBank/DDBJ databases">
        <title>Caproicibacterium argilliputei sp. nov, a novel caproic acid producing anaerobic bacterium isolated from pit mud.</title>
        <authorList>
            <person name="Xia S."/>
        </authorList>
    </citation>
    <scope>NUCLEOTIDE SEQUENCE</scope>
    <source>
        <strain evidence="2">ZCY20-5</strain>
    </source>
</reference>
<protein>
    <recommendedName>
        <fullName evidence="4">ABC transporter permease</fullName>
    </recommendedName>
</protein>
<dbReference type="KEGG" id="carl:PXC00_05085"/>
<proteinExistence type="predicted"/>
<evidence type="ECO:0000256" key="1">
    <source>
        <dbReference type="SAM" id="Phobius"/>
    </source>
</evidence>
<dbReference type="Proteomes" id="UP001300604">
    <property type="component" value="Chromosome"/>
</dbReference>
<keyword evidence="1" id="KW-0812">Transmembrane</keyword>
<dbReference type="RefSeq" id="WP_275845512.1">
    <property type="nucleotide sequence ID" value="NZ_CP135996.1"/>
</dbReference>
<keyword evidence="3" id="KW-1185">Reference proteome</keyword>
<name>A0AA97DD03_9FIRM</name>